<dbReference type="GO" id="GO:0006107">
    <property type="term" value="P:oxaloacetate metabolic process"/>
    <property type="evidence" value="ECO:0007669"/>
    <property type="project" value="TreeGrafter"/>
</dbReference>
<feature type="domain" description="CN hydrolase" evidence="3">
    <location>
        <begin position="175"/>
        <end position="422"/>
    </location>
</feature>
<accession>A0AAW1SEL9</accession>
<dbReference type="PROSITE" id="PS50263">
    <property type="entry name" value="CN_HYDROLASE"/>
    <property type="match status" value="1"/>
</dbReference>
<dbReference type="InterPro" id="IPR001110">
    <property type="entry name" value="UPF0012_CS"/>
</dbReference>
<evidence type="ECO:0000256" key="2">
    <source>
        <dbReference type="ARBA" id="ARBA00022801"/>
    </source>
</evidence>
<dbReference type="PROSITE" id="PS01227">
    <property type="entry name" value="UPF0012"/>
    <property type="match status" value="1"/>
</dbReference>
<dbReference type="InterPro" id="IPR003010">
    <property type="entry name" value="C-N_Hydrolase"/>
</dbReference>
<proteinExistence type="inferred from homology"/>
<comment type="caution">
    <text evidence="4">The sequence shown here is derived from an EMBL/GenBank/DDBJ whole genome shotgun (WGS) entry which is preliminary data.</text>
</comment>
<dbReference type="Gene3D" id="3.60.110.10">
    <property type="entry name" value="Carbon-nitrogen hydrolase"/>
    <property type="match status" value="1"/>
</dbReference>
<dbReference type="SUPFAM" id="SSF56317">
    <property type="entry name" value="Carbon-nitrogen hydrolase"/>
    <property type="match status" value="1"/>
</dbReference>
<dbReference type="InterPro" id="IPR045254">
    <property type="entry name" value="Nit1/2_C-N_Hydrolase"/>
</dbReference>
<evidence type="ECO:0000259" key="3">
    <source>
        <dbReference type="PROSITE" id="PS50263"/>
    </source>
</evidence>
<comment type="similarity">
    <text evidence="1">Belongs to the carbon-nitrogen hydrolase superfamily. NIT1/NIT2 family.</text>
</comment>
<dbReference type="CDD" id="cd07572">
    <property type="entry name" value="nit"/>
    <property type="match status" value="1"/>
</dbReference>
<dbReference type="GO" id="GO:0006541">
    <property type="term" value="P:glutamine metabolic process"/>
    <property type="evidence" value="ECO:0007669"/>
    <property type="project" value="TreeGrafter"/>
</dbReference>
<evidence type="ECO:0000313" key="4">
    <source>
        <dbReference type="EMBL" id="KAK9844016.1"/>
    </source>
</evidence>
<reference evidence="4 5" key="1">
    <citation type="journal article" date="2024" name="Nat. Commun.">
        <title>Phylogenomics reveals the evolutionary origins of lichenization in chlorophyte algae.</title>
        <authorList>
            <person name="Puginier C."/>
            <person name="Libourel C."/>
            <person name="Otte J."/>
            <person name="Skaloud P."/>
            <person name="Haon M."/>
            <person name="Grisel S."/>
            <person name="Petersen M."/>
            <person name="Berrin J.G."/>
            <person name="Delaux P.M."/>
            <person name="Dal Grande F."/>
            <person name="Keller J."/>
        </authorList>
    </citation>
    <scope>NUCLEOTIDE SEQUENCE [LARGE SCALE GENOMIC DNA]</scope>
    <source>
        <strain evidence="4 5">SAG 245.80</strain>
    </source>
</reference>
<dbReference type="Proteomes" id="UP001445335">
    <property type="component" value="Unassembled WGS sequence"/>
</dbReference>
<dbReference type="AlphaFoldDB" id="A0AAW1SEL9"/>
<keyword evidence="5" id="KW-1185">Reference proteome</keyword>
<dbReference type="EMBL" id="JALJOU010000004">
    <property type="protein sequence ID" value="KAK9844016.1"/>
    <property type="molecule type" value="Genomic_DNA"/>
</dbReference>
<name>A0AAW1SEL9_9CHLO</name>
<dbReference type="GO" id="GO:0006528">
    <property type="term" value="P:asparagine metabolic process"/>
    <property type="evidence" value="ECO:0007669"/>
    <property type="project" value="TreeGrafter"/>
</dbReference>
<sequence length="453" mass="48178">MTLRAPTSRPVAAFRTRPSTRFGRSILRVEANVTWQLVPDKKFALSNPDAAKKLQPIDLTTEIGEKEVATVGTEKVDEMLRSVDAGIRVAFECKDESGSPLAGEASSLSLKNLGSEVAVKVDGKDLEKDSQVSVGPGSKIAFGDEAVFQVERNAFAHASTGAASQRVQPPPAKKVKIALCQLKSSIDKAENIKTATCAVKEAAAAGAQLVVLPEMWNCPYSNDSFPGYAEDVDAGASPSADALAAAAAASGVTLVGGSIPERSAGRLFNTCLVYSAEGRLLAKHRKVHLFDIDIPGGITFRESNTLSPGGAGTVVDTDAGRLGIGICYDIRFPELAMLYANRGAQLLVYPGAFNMTTGPAHWELLQRARAVDNQLFVATCSPARNPDASYQAWGHSTVVSPWAEVLATLDEKPGIVYADLDYAELETRRLNMPVADQKRGDLYLLVDKSQAAA</sequence>
<evidence type="ECO:0000256" key="1">
    <source>
        <dbReference type="ARBA" id="ARBA00010613"/>
    </source>
</evidence>
<dbReference type="Pfam" id="PF00795">
    <property type="entry name" value="CN_hydrolase"/>
    <property type="match status" value="1"/>
</dbReference>
<dbReference type="FunFam" id="3.60.110.10:FF:000002">
    <property type="entry name" value="Nitrilase family member 2"/>
    <property type="match status" value="1"/>
</dbReference>
<gene>
    <name evidence="4" type="ORF">WJX81_001969</name>
</gene>
<organism evidence="4 5">
    <name type="scientific">Elliptochloris bilobata</name>
    <dbReference type="NCBI Taxonomy" id="381761"/>
    <lineage>
        <taxon>Eukaryota</taxon>
        <taxon>Viridiplantae</taxon>
        <taxon>Chlorophyta</taxon>
        <taxon>core chlorophytes</taxon>
        <taxon>Trebouxiophyceae</taxon>
        <taxon>Trebouxiophyceae incertae sedis</taxon>
        <taxon>Elliptochloris clade</taxon>
        <taxon>Elliptochloris</taxon>
    </lineage>
</organism>
<protein>
    <recommendedName>
        <fullName evidence="3">CN hydrolase domain-containing protein</fullName>
    </recommendedName>
</protein>
<dbReference type="PANTHER" id="PTHR23088">
    <property type="entry name" value="NITRILASE-RELATED"/>
    <property type="match status" value="1"/>
</dbReference>
<dbReference type="PANTHER" id="PTHR23088:SF30">
    <property type="entry name" value="OMEGA-AMIDASE NIT2"/>
    <property type="match status" value="1"/>
</dbReference>
<evidence type="ECO:0000313" key="5">
    <source>
        <dbReference type="Proteomes" id="UP001445335"/>
    </source>
</evidence>
<dbReference type="GO" id="GO:0050152">
    <property type="term" value="F:omega-amidase activity"/>
    <property type="evidence" value="ECO:0007669"/>
    <property type="project" value="TreeGrafter"/>
</dbReference>
<keyword evidence="2" id="KW-0378">Hydrolase</keyword>
<dbReference type="GO" id="GO:0005739">
    <property type="term" value="C:mitochondrion"/>
    <property type="evidence" value="ECO:0007669"/>
    <property type="project" value="TreeGrafter"/>
</dbReference>
<dbReference type="InterPro" id="IPR036526">
    <property type="entry name" value="C-N_Hydrolase_sf"/>
</dbReference>